<protein>
    <submittedName>
        <fullName evidence="3">Uncharacterized protein</fullName>
    </submittedName>
</protein>
<feature type="region of interest" description="Disordered" evidence="1">
    <location>
        <begin position="20"/>
        <end position="51"/>
    </location>
</feature>
<sequence length="350" mass="39015">MYRGFCLVLLWLLLQAGLGSPSPPPASDSSKKVLSQRAETQFPSFDRNPPGYFQRGEYLQSLFPLNNEDAQQQNDGKPVVSPWQDAKAVAQWGWSVRIKRASFSSFSGDPLDEDMPSFGSTLNLAFQNLDHFAGPTRNAVCVSKHDQEFTLEDGSLGQPTNAIYKNVLNPSEGVIIFDWNISPKELVLNKKQKGNIPELQHLADLLYFQWLKACEVEGAETSNIKTIFRVEVLRQGASHAFREALYWAGISNIPPWEMRVTYSMDTIPGLMILGSPAGIDAAYFLIQHKAEFGLKEISEVTLWGYPLELASEDTLLVLRFTVVDTEPMTPTIEAIEEEAGRETDGNPPTT</sequence>
<evidence type="ECO:0000313" key="3">
    <source>
        <dbReference type="EMBL" id="TKW51446.1"/>
    </source>
</evidence>
<dbReference type="EMBL" id="PJEX01000305">
    <property type="protein sequence ID" value="TKW51446.1"/>
    <property type="molecule type" value="Genomic_DNA"/>
</dbReference>
<evidence type="ECO:0000256" key="1">
    <source>
        <dbReference type="SAM" id="MobiDB-lite"/>
    </source>
</evidence>
<feature type="chain" id="PRO_5020638136" evidence="2">
    <location>
        <begin position="22"/>
        <end position="350"/>
    </location>
</feature>
<name>A0A4V6DHU5_9PEZI</name>
<dbReference type="STRING" id="1306861.A0A4V6DHU5"/>
<evidence type="ECO:0000313" key="4">
    <source>
        <dbReference type="Proteomes" id="UP000310108"/>
    </source>
</evidence>
<keyword evidence="2" id="KW-0732">Signal</keyword>
<gene>
    <name evidence="3" type="ORF">CTA1_3488</name>
</gene>
<evidence type="ECO:0000256" key="2">
    <source>
        <dbReference type="SAM" id="SignalP"/>
    </source>
</evidence>
<feature type="signal peptide" evidence="2">
    <location>
        <begin position="1"/>
        <end position="21"/>
    </location>
</feature>
<dbReference type="Proteomes" id="UP000310108">
    <property type="component" value="Unassembled WGS sequence"/>
</dbReference>
<reference evidence="3 4" key="1">
    <citation type="journal article" date="2019" name="PLoS ONE">
        <title>Comparative genome analysis indicates high evolutionary potential of pathogenicity genes in Colletotrichum tanaceti.</title>
        <authorList>
            <person name="Lelwala R.V."/>
            <person name="Korhonen P.K."/>
            <person name="Young N.D."/>
            <person name="Scott J.B."/>
            <person name="Ades P.A."/>
            <person name="Gasser R.B."/>
            <person name="Taylor P.W.J."/>
        </authorList>
    </citation>
    <scope>NUCLEOTIDE SEQUENCE [LARGE SCALE GENOMIC DNA]</scope>
    <source>
        <strain evidence="3">BRIP57314</strain>
    </source>
</reference>
<dbReference type="AlphaFoldDB" id="A0A4V6DHU5"/>
<organism evidence="3 4">
    <name type="scientific">Colletotrichum tanaceti</name>
    <dbReference type="NCBI Taxonomy" id="1306861"/>
    <lineage>
        <taxon>Eukaryota</taxon>
        <taxon>Fungi</taxon>
        <taxon>Dikarya</taxon>
        <taxon>Ascomycota</taxon>
        <taxon>Pezizomycotina</taxon>
        <taxon>Sordariomycetes</taxon>
        <taxon>Hypocreomycetidae</taxon>
        <taxon>Glomerellales</taxon>
        <taxon>Glomerellaceae</taxon>
        <taxon>Colletotrichum</taxon>
        <taxon>Colletotrichum destructivum species complex</taxon>
    </lineage>
</organism>
<comment type="caution">
    <text evidence="3">The sequence shown here is derived from an EMBL/GenBank/DDBJ whole genome shotgun (WGS) entry which is preliminary data.</text>
</comment>
<accession>A0A4V6DHU5</accession>
<dbReference type="OrthoDB" id="5337308at2759"/>
<proteinExistence type="predicted"/>
<keyword evidence="4" id="KW-1185">Reference proteome</keyword>